<evidence type="ECO:0000313" key="20">
    <source>
        <dbReference type="Proteomes" id="UP000000272"/>
    </source>
</evidence>
<evidence type="ECO:0000256" key="15">
    <source>
        <dbReference type="ARBA" id="ARBA00069898"/>
    </source>
</evidence>
<keyword evidence="20" id="KW-1185">Reference proteome</keyword>
<dbReference type="InterPro" id="IPR007197">
    <property type="entry name" value="rSAM"/>
</dbReference>
<evidence type="ECO:0000256" key="3">
    <source>
        <dbReference type="ARBA" id="ARBA00013273"/>
    </source>
</evidence>
<evidence type="ECO:0000256" key="7">
    <source>
        <dbReference type="ARBA" id="ARBA00022691"/>
    </source>
</evidence>
<dbReference type="PROSITE" id="PS51918">
    <property type="entry name" value="RADICAL_SAM"/>
    <property type="match status" value="1"/>
</dbReference>
<evidence type="ECO:0000313" key="19">
    <source>
        <dbReference type="EMBL" id="ADL07675.1"/>
    </source>
</evidence>
<dbReference type="GO" id="GO:0046872">
    <property type="term" value="F:metal ion binding"/>
    <property type="evidence" value="ECO:0007669"/>
    <property type="project" value="UniProtKB-KW"/>
</dbReference>
<evidence type="ECO:0000259" key="16">
    <source>
        <dbReference type="PROSITE" id="PS50926"/>
    </source>
</evidence>
<dbReference type="GO" id="GO:0051539">
    <property type="term" value="F:4 iron, 4 sulfur cluster binding"/>
    <property type="evidence" value="ECO:0007669"/>
    <property type="project" value="UniProtKB-KW"/>
</dbReference>
<dbReference type="Pfam" id="PF00919">
    <property type="entry name" value="UPF0004"/>
    <property type="match status" value="1"/>
</dbReference>
<dbReference type="FunFam" id="3.40.50.12160:FF:000004">
    <property type="entry name" value="Threonylcarbamoyladenosine tRNA methylthiotransferase MtaB"/>
    <property type="match status" value="1"/>
</dbReference>
<dbReference type="PROSITE" id="PS51449">
    <property type="entry name" value="MTTASE_N"/>
    <property type="match status" value="1"/>
</dbReference>
<dbReference type="InterPro" id="IPR002792">
    <property type="entry name" value="TRAM_dom"/>
</dbReference>
<dbReference type="SFLD" id="SFLDF00295">
    <property type="entry name" value="threonylcarbamoyladenosine_tRN"/>
    <property type="match status" value="1"/>
</dbReference>
<evidence type="ECO:0000256" key="11">
    <source>
        <dbReference type="ARBA" id="ARBA00023014"/>
    </source>
</evidence>
<dbReference type="InterPro" id="IPR013848">
    <property type="entry name" value="Methylthiotransferase_N"/>
</dbReference>
<comment type="catalytic activity">
    <reaction evidence="13">
        <text>N(6)-L-threonylcarbamoyladenosine(37) in tRNA + (sulfur carrier)-SH + AH2 + 2 S-adenosyl-L-methionine = 2-methylsulfanyl-N(6)-L-threonylcarbamoyladenosine(37) in tRNA + (sulfur carrier)-H + 5'-deoxyadenosine + L-methionine + A + S-adenosyl-L-homocysteine + 2 H(+)</text>
        <dbReference type="Rhea" id="RHEA:37075"/>
        <dbReference type="Rhea" id="RHEA-COMP:10163"/>
        <dbReference type="Rhea" id="RHEA-COMP:11092"/>
        <dbReference type="Rhea" id="RHEA-COMP:14737"/>
        <dbReference type="Rhea" id="RHEA-COMP:14739"/>
        <dbReference type="ChEBI" id="CHEBI:13193"/>
        <dbReference type="ChEBI" id="CHEBI:15378"/>
        <dbReference type="ChEBI" id="CHEBI:17319"/>
        <dbReference type="ChEBI" id="CHEBI:17499"/>
        <dbReference type="ChEBI" id="CHEBI:29917"/>
        <dbReference type="ChEBI" id="CHEBI:57844"/>
        <dbReference type="ChEBI" id="CHEBI:57856"/>
        <dbReference type="ChEBI" id="CHEBI:59789"/>
        <dbReference type="ChEBI" id="CHEBI:64428"/>
        <dbReference type="ChEBI" id="CHEBI:74418"/>
        <dbReference type="ChEBI" id="CHEBI:74420"/>
        <dbReference type="EC" id="2.8.4.5"/>
    </reaction>
</comment>
<sequence>MIGEVIMPKKVAFYTLGCKVNQYESDAMAELFKNRGYELVGFDDVADVYVINTCTVTNEGARKSRQIIRKAARRNPEATIAVVGCYAQLEAEEVSRIPGVDVVVGTKDRHKIVDLVEQAGKNNEKIIEVEDIMQTRNFEEIAFRGHRQRTRAFLKIQEGCNMFCSYCIIPYVRGPVRSRTLESIIREAENLAGDGFKEIVLTGIHLGLYGADFKGGPTLYDVIERLSRIEGIKRIRLSSIEAMELSDDLIKKLASLDNFCHHFHIPLQSGSDRILKLMNRRYTTAEFEERLRFIRDIMPDVGITTDVIVGFPGETDEDFEITRKFIERAAFSRLHVFKFSPRKGTPAAEMPDQIPGPVKESRSRELIRLSRRLERDFRDGLTGKVLDVLFEERDNRGLYHGLTDNYIRVAVWSDQDLHNRLLPVRLIENRDEYIFGEIKKF</sequence>
<evidence type="ECO:0000256" key="5">
    <source>
        <dbReference type="ARBA" id="ARBA00022490"/>
    </source>
</evidence>
<dbReference type="Proteomes" id="UP000000272">
    <property type="component" value="Chromosome"/>
</dbReference>
<dbReference type="Pfam" id="PF04055">
    <property type="entry name" value="Radical_SAM"/>
    <property type="match status" value="1"/>
</dbReference>
<organism evidence="19 20">
    <name type="scientific">Thermosediminibacter oceani (strain ATCC BAA-1034 / DSM 16646 / JW/IW-1228P)</name>
    <dbReference type="NCBI Taxonomy" id="555079"/>
    <lineage>
        <taxon>Bacteria</taxon>
        <taxon>Bacillati</taxon>
        <taxon>Bacillota</taxon>
        <taxon>Clostridia</taxon>
        <taxon>Thermosediminibacterales</taxon>
        <taxon>Thermosediminibacteraceae</taxon>
        <taxon>Thermosediminibacter</taxon>
    </lineage>
</organism>
<gene>
    <name evidence="19" type="ordered locus">Toce_0913</name>
</gene>
<evidence type="ECO:0000259" key="17">
    <source>
        <dbReference type="PROSITE" id="PS51449"/>
    </source>
</evidence>
<dbReference type="GO" id="GO:0035598">
    <property type="term" value="F:tRNA (N(6)-L-threonylcarbamoyladenosine(37)-C(2))-methylthiotransferase activity"/>
    <property type="evidence" value="ECO:0007669"/>
    <property type="project" value="UniProtKB-EC"/>
</dbReference>
<protein>
    <recommendedName>
        <fullName evidence="15">Threonylcarbamoyladenosine tRNA methylthiotransferase MtaB</fullName>
        <ecNumber evidence="3">2.8.4.5</ecNumber>
    </recommendedName>
    <alternativeName>
        <fullName evidence="12">tRNA-t(6)A37 methylthiotransferase</fullName>
    </alternativeName>
</protein>
<dbReference type="EMBL" id="CP002131">
    <property type="protein sequence ID" value="ADL07675.1"/>
    <property type="molecule type" value="Genomic_DNA"/>
</dbReference>
<dbReference type="NCBIfam" id="TIGR00089">
    <property type="entry name" value="MiaB/RimO family radical SAM methylthiotransferase"/>
    <property type="match status" value="1"/>
</dbReference>
<keyword evidence="7" id="KW-0949">S-adenosyl-L-methionine</keyword>
<dbReference type="EC" id="2.8.4.5" evidence="3"/>
<dbReference type="InterPro" id="IPR034557">
    <property type="entry name" value="ThrcA_tRNA_MEthiotransferase"/>
</dbReference>
<name>D9S2P8_THEOJ</name>
<dbReference type="CDD" id="cd01335">
    <property type="entry name" value="Radical_SAM"/>
    <property type="match status" value="1"/>
</dbReference>
<dbReference type="SUPFAM" id="SSF102114">
    <property type="entry name" value="Radical SAM enzymes"/>
    <property type="match status" value="1"/>
</dbReference>
<evidence type="ECO:0000256" key="9">
    <source>
        <dbReference type="ARBA" id="ARBA00022723"/>
    </source>
</evidence>
<evidence type="ECO:0000259" key="18">
    <source>
        <dbReference type="PROSITE" id="PS51918"/>
    </source>
</evidence>
<evidence type="ECO:0000256" key="12">
    <source>
        <dbReference type="ARBA" id="ARBA00031213"/>
    </source>
</evidence>
<comment type="similarity">
    <text evidence="14">Belongs to the methylthiotransferase family. MtaB subfamily.</text>
</comment>
<dbReference type="SFLD" id="SFLDS00029">
    <property type="entry name" value="Radical_SAM"/>
    <property type="match status" value="1"/>
</dbReference>
<dbReference type="InterPro" id="IPR023404">
    <property type="entry name" value="rSAM_horseshoe"/>
</dbReference>
<dbReference type="HOGENOM" id="CLU_018697_2_0_9"/>
<dbReference type="PROSITE" id="PS01278">
    <property type="entry name" value="MTTASE_RADICAL"/>
    <property type="match status" value="1"/>
</dbReference>
<evidence type="ECO:0000256" key="6">
    <source>
        <dbReference type="ARBA" id="ARBA00022679"/>
    </source>
</evidence>
<comment type="function">
    <text evidence="2">Catalyzes the methylthiolation of N6-threonylcarbamoyladenosine (t(6)A), leading to the formation of 2-methylthio-N6-threonylcarbamoyladenosine (ms(2)t(6)A) at position 37 in tRNAs that read codons beginning with adenine.</text>
</comment>
<dbReference type="InterPro" id="IPR006638">
    <property type="entry name" value="Elp3/MiaA/NifB-like_rSAM"/>
</dbReference>
<accession>D9S2P8</accession>
<dbReference type="Gene3D" id="3.40.50.12160">
    <property type="entry name" value="Methylthiotransferase, N-terminal domain"/>
    <property type="match status" value="1"/>
</dbReference>
<dbReference type="SFLD" id="SFLDG01061">
    <property type="entry name" value="methylthiotransferase"/>
    <property type="match status" value="1"/>
</dbReference>
<keyword evidence="5" id="KW-0963">Cytoplasm</keyword>
<evidence type="ECO:0000256" key="2">
    <source>
        <dbReference type="ARBA" id="ARBA00002399"/>
    </source>
</evidence>
<evidence type="ECO:0000256" key="10">
    <source>
        <dbReference type="ARBA" id="ARBA00023004"/>
    </source>
</evidence>
<comment type="cofactor">
    <cofactor evidence="1">
        <name>[4Fe-4S] cluster</name>
        <dbReference type="ChEBI" id="CHEBI:49883"/>
    </cofactor>
</comment>
<dbReference type="InterPro" id="IPR020612">
    <property type="entry name" value="Methylthiotransferase_CS"/>
</dbReference>
<dbReference type="PROSITE" id="PS50926">
    <property type="entry name" value="TRAM"/>
    <property type="match status" value="1"/>
</dbReference>
<keyword evidence="8" id="KW-0819">tRNA processing</keyword>
<dbReference type="InterPro" id="IPR006467">
    <property type="entry name" value="MiaB-like_bact"/>
</dbReference>
<feature type="domain" description="TRAM" evidence="16">
    <location>
        <begin position="379"/>
        <end position="440"/>
    </location>
</feature>
<evidence type="ECO:0000256" key="4">
    <source>
        <dbReference type="ARBA" id="ARBA00022485"/>
    </source>
</evidence>
<dbReference type="NCBIfam" id="TIGR01579">
    <property type="entry name" value="MiaB-like-C"/>
    <property type="match status" value="1"/>
</dbReference>
<dbReference type="InterPro" id="IPR005839">
    <property type="entry name" value="Methylthiotransferase"/>
</dbReference>
<dbReference type="PANTHER" id="PTHR11918">
    <property type="entry name" value="RADICAL SAM PROTEINS"/>
    <property type="match status" value="1"/>
</dbReference>
<evidence type="ECO:0000256" key="13">
    <source>
        <dbReference type="ARBA" id="ARBA00051661"/>
    </source>
</evidence>
<keyword evidence="9" id="KW-0479">Metal-binding</keyword>
<dbReference type="STRING" id="555079.Toce_0913"/>
<keyword evidence="11" id="KW-0411">Iron-sulfur</keyword>
<dbReference type="SFLD" id="SFLDG01082">
    <property type="entry name" value="B12-binding_domain_containing"/>
    <property type="match status" value="1"/>
</dbReference>
<dbReference type="InterPro" id="IPR058240">
    <property type="entry name" value="rSAM_sf"/>
</dbReference>
<keyword evidence="4" id="KW-0004">4Fe-4S</keyword>
<keyword evidence="10" id="KW-0408">Iron</keyword>
<dbReference type="FunFam" id="3.80.30.20:FF:000001">
    <property type="entry name" value="tRNA-2-methylthio-N(6)-dimethylallyladenosine synthase 2"/>
    <property type="match status" value="1"/>
</dbReference>
<proteinExistence type="inferred from homology"/>
<reference evidence="19 20" key="1">
    <citation type="journal article" date="2010" name="Stand. Genomic Sci.">
        <title>Complete genome sequence of Thermosediminibacter oceani type strain (JW/IW-1228P).</title>
        <authorList>
            <person name="Pitluck S."/>
            <person name="Yasawong M."/>
            <person name="Munk C."/>
            <person name="Nolan M."/>
            <person name="Lapidus A."/>
            <person name="Lucas S."/>
            <person name="Glavina Del Rio T."/>
            <person name="Tice H."/>
            <person name="Cheng J.F."/>
            <person name="Bruce D."/>
            <person name="Detter C."/>
            <person name="Tapia R."/>
            <person name="Han C."/>
            <person name="Goodwin L."/>
            <person name="Liolios K."/>
            <person name="Ivanova N."/>
            <person name="Mavromatis K."/>
            <person name="Mikhailova N."/>
            <person name="Pati A."/>
            <person name="Chen A."/>
            <person name="Palaniappan K."/>
            <person name="Land M."/>
            <person name="Hauser L."/>
            <person name="Chang Y.J."/>
            <person name="Jeffries C.D."/>
            <person name="Rohde M."/>
            <person name="Spring S."/>
            <person name="Sikorski J."/>
            <person name="Goker M."/>
            <person name="Woyke T."/>
            <person name="Bristow J."/>
            <person name="Eisen J.A."/>
            <person name="Markowitz V."/>
            <person name="Hugenholtz P."/>
            <person name="Kyrpides N.C."/>
            <person name="Klenk H.P."/>
        </authorList>
    </citation>
    <scope>NUCLEOTIDE SEQUENCE [LARGE SCALE GENOMIC DNA]</scope>
    <source>
        <strain evidence="20">ATCC BAA-1034 / DSM 16646 / JW/IW-1228P</strain>
    </source>
</reference>
<evidence type="ECO:0000256" key="8">
    <source>
        <dbReference type="ARBA" id="ARBA00022694"/>
    </source>
</evidence>
<dbReference type="SMART" id="SM00729">
    <property type="entry name" value="Elp3"/>
    <property type="match status" value="1"/>
</dbReference>
<keyword evidence="6" id="KW-0808">Transferase</keyword>
<feature type="domain" description="MTTase N-terminal" evidence="17">
    <location>
        <begin position="9"/>
        <end position="121"/>
    </location>
</feature>
<dbReference type="InterPro" id="IPR038135">
    <property type="entry name" value="Methylthiotransferase_N_sf"/>
</dbReference>
<feature type="domain" description="Radical SAM core" evidence="18">
    <location>
        <begin position="146"/>
        <end position="378"/>
    </location>
</feature>
<dbReference type="eggNOG" id="COG0621">
    <property type="taxonomic scope" value="Bacteria"/>
</dbReference>
<dbReference type="AlphaFoldDB" id="D9S2P8"/>
<dbReference type="Gene3D" id="3.80.30.20">
    <property type="entry name" value="tm_1862 like domain"/>
    <property type="match status" value="1"/>
</dbReference>
<evidence type="ECO:0000256" key="1">
    <source>
        <dbReference type="ARBA" id="ARBA00001966"/>
    </source>
</evidence>
<evidence type="ECO:0000256" key="14">
    <source>
        <dbReference type="ARBA" id="ARBA00061574"/>
    </source>
</evidence>
<dbReference type="KEGG" id="toc:Toce_0913"/>
<dbReference type="PANTHER" id="PTHR11918:SF45">
    <property type="entry name" value="THREONYLCARBAMOYLADENOSINE TRNA METHYLTHIOTRANSFERASE"/>
    <property type="match status" value="1"/>
</dbReference>